<evidence type="ECO:0000313" key="1">
    <source>
        <dbReference type="EMBL" id="BFP44037.1"/>
    </source>
</evidence>
<dbReference type="EMBL" id="AP035881">
    <property type="protein sequence ID" value="BFP44037.1"/>
    <property type="molecule type" value="Genomic_DNA"/>
</dbReference>
<dbReference type="GO" id="GO:0016829">
    <property type="term" value="F:lyase activity"/>
    <property type="evidence" value="ECO:0007669"/>
    <property type="project" value="UniProtKB-KW"/>
</dbReference>
<keyword evidence="1" id="KW-0456">Lyase</keyword>
<protein>
    <submittedName>
        <fullName evidence="1">Isocitrate lyase/phosphoenolpyruvate mutase family protein</fullName>
    </submittedName>
</protein>
<dbReference type="InterPro" id="IPR040442">
    <property type="entry name" value="Pyrv_kinase-like_dom_sf"/>
</dbReference>
<dbReference type="Pfam" id="PF13714">
    <property type="entry name" value="PEP_mutase"/>
    <property type="match status" value="1"/>
</dbReference>
<dbReference type="Gene3D" id="3.20.20.60">
    <property type="entry name" value="Phosphoenolpyruvate-binding domains"/>
    <property type="match status" value="1"/>
</dbReference>
<reference evidence="1" key="1">
    <citation type="submission" date="2024-07" db="EMBL/GenBank/DDBJ databases">
        <title>Complete genome sequences of cellulolytic bacteria, Kitasatospora sp. CMC57 and Streptomyces sp. CMC78, isolated from Japanese agricultural soil.</title>
        <authorList>
            <person name="Hashimoto T."/>
            <person name="Ito M."/>
            <person name="Iwamoto M."/>
            <person name="Fukahori D."/>
            <person name="Shoda T."/>
            <person name="Sakoda M."/>
            <person name="Morohoshi T."/>
            <person name="Mitsuboshi M."/>
            <person name="Nishizawa T."/>
        </authorList>
    </citation>
    <scope>NUCLEOTIDE SEQUENCE</scope>
    <source>
        <strain evidence="1">CMC57</strain>
    </source>
</reference>
<gene>
    <name evidence="1" type="ORF">KCMC57_04050</name>
</gene>
<dbReference type="InterPro" id="IPR039556">
    <property type="entry name" value="ICL/PEPM"/>
</dbReference>
<dbReference type="CDD" id="cd00377">
    <property type="entry name" value="ICL_PEPM"/>
    <property type="match status" value="1"/>
</dbReference>
<name>A0AB33JMF0_9ACTN</name>
<dbReference type="InterPro" id="IPR015813">
    <property type="entry name" value="Pyrv/PenolPyrv_kinase-like_dom"/>
</dbReference>
<dbReference type="AlphaFoldDB" id="A0AB33JMF0"/>
<proteinExistence type="predicted"/>
<dbReference type="SUPFAM" id="SSF51621">
    <property type="entry name" value="Phosphoenolpyruvate/pyruvate domain"/>
    <property type="match status" value="1"/>
</dbReference>
<organism evidence="1">
    <name type="scientific">Kitasatospora sp. CMC57</name>
    <dbReference type="NCBI Taxonomy" id="3231513"/>
    <lineage>
        <taxon>Bacteria</taxon>
        <taxon>Bacillati</taxon>
        <taxon>Actinomycetota</taxon>
        <taxon>Actinomycetes</taxon>
        <taxon>Kitasatosporales</taxon>
        <taxon>Streptomycetaceae</taxon>
        <taxon>Kitasatospora</taxon>
    </lineage>
</organism>
<dbReference type="PANTHER" id="PTHR42905">
    <property type="entry name" value="PHOSPHOENOLPYRUVATE CARBOXYLASE"/>
    <property type="match status" value="1"/>
</dbReference>
<dbReference type="PANTHER" id="PTHR42905:SF16">
    <property type="entry name" value="CARBOXYPHOSPHONOENOLPYRUVATE PHOSPHONOMUTASE-LIKE PROTEIN (AFU_ORTHOLOGUE AFUA_5G07230)"/>
    <property type="match status" value="1"/>
</dbReference>
<accession>A0AB33JMF0</accession>
<sequence length="275" mass="28094">MANTQQAKAVLLRELHKDGVLVLPNAWDAGSAALIGQAGAKAIATTSGGVSWAAGKPDQQALSRDEMVALVARIVDAVELPVTADIEAGYGLAPEDVAATITAVIGAGVVGVNLEDSKPNFELFTAEEQAARIRAARQAAEAAGLPELVINLRTDVFLFGIGEPEGRPADVLARAAVYAEAGADSLFVPGLLDLAVIAELVEGQPLPVNVMAGPGAPTVAEFEAAGVRRVSVGTAVAQAAYTLAQRAAAELVEKGTYDELAGALDFGAVNSSFNR</sequence>
<dbReference type="RefSeq" id="WP_407986639.1">
    <property type="nucleotide sequence ID" value="NZ_AP035881.2"/>
</dbReference>